<dbReference type="PRINTS" id="PR00300">
    <property type="entry name" value="CLPPROTEASEA"/>
</dbReference>
<comment type="similarity">
    <text evidence="1">Belongs to the ClpA/ClpB family. Torsin subfamily.</text>
</comment>
<dbReference type="RefSeq" id="XP_022084192.1">
    <property type="nucleotide sequence ID" value="XM_022228500.1"/>
</dbReference>
<dbReference type="GO" id="GO:0005737">
    <property type="term" value="C:cytoplasm"/>
    <property type="evidence" value="ECO:0007669"/>
    <property type="project" value="UniProtKB-ARBA"/>
</dbReference>
<reference evidence="3" key="1">
    <citation type="submission" date="2025-08" db="UniProtKB">
        <authorList>
            <consortium name="RefSeq"/>
        </authorList>
    </citation>
    <scope>IDENTIFICATION</scope>
</reference>
<dbReference type="AlphaFoldDB" id="A0A8B7XVB7"/>
<dbReference type="GO" id="GO:0005524">
    <property type="term" value="F:ATP binding"/>
    <property type="evidence" value="ECO:0007669"/>
    <property type="project" value="InterPro"/>
</dbReference>
<dbReference type="GO" id="GO:0016887">
    <property type="term" value="F:ATP hydrolysis activity"/>
    <property type="evidence" value="ECO:0007669"/>
    <property type="project" value="InterPro"/>
</dbReference>
<dbReference type="FunFam" id="3.40.50.300:FF:002370">
    <property type="entry name" value="Torsin family 3, member A"/>
    <property type="match status" value="1"/>
</dbReference>
<accession>A0A8B7XVB7</accession>
<dbReference type="OrthoDB" id="19623at2759"/>
<dbReference type="InterPro" id="IPR027417">
    <property type="entry name" value="P-loop_NTPase"/>
</dbReference>
<evidence type="ECO:0000256" key="1">
    <source>
        <dbReference type="ARBA" id="ARBA00006235"/>
    </source>
</evidence>
<gene>
    <name evidence="3" type="primary">LOC110975748</name>
</gene>
<dbReference type="PANTHER" id="PTHR10760:SF2">
    <property type="entry name" value="LD13476P-RELATED"/>
    <property type="match status" value="1"/>
</dbReference>
<name>A0A8B7XVB7_ACAPL</name>
<keyword evidence="2" id="KW-1185">Reference proteome</keyword>
<organism evidence="2 3">
    <name type="scientific">Acanthaster planci</name>
    <name type="common">Crown-of-thorns starfish</name>
    <dbReference type="NCBI Taxonomy" id="133434"/>
    <lineage>
        <taxon>Eukaryota</taxon>
        <taxon>Metazoa</taxon>
        <taxon>Echinodermata</taxon>
        <taxon>Eleutherozoa</taxon>
        <taxon>Asterozoa</taxon>
        <taxon>Asteroidea</taxon>
        <taxon>Valvatacea</taxon>
        <taxon>Valvatida</taxon>
        <taxon>Acanthasteridae</taxon>
        <taxon>Acanthaster</taxon>
    </lineage>
</organism>
<evidence type="ECO:0000313" key="2">
    <source>
        <dbReference type="Proteomes" id="UP000694845"/>
    </source>
</evidence>
<dbReference type="PANTHER" id="PTHR10760">
    <property type="entry name" value="TORSIN"/>
    <property type="match status" value="1"/>
</dbReference>
<dbReference type="SUPFAM" id="SSF52540">
    <property type="entry name" value="P-loop containing nucleoside triphosphate hydrolases"/>
    <property type="match status" value="1"/>
</dbReference>
<dbReference type="Gene3D" id="3.40.50.300">
    <property type="entry name" value="P-loop containing nucleotide triphosphate hydrolases"/>
    <property type="match status" value="1"/>
</dbReference>
<dbReference type="Proteomes" id="UP000694845">
    <property type="component" value="Unplaced"/>
</dbReference>
<dbReference type="GO" id="GO:0012505">
    <property type="term" value="C:endomembrane system"/>
    <property type="evidence" value="ECO:0007669"/>
    <property type="project" value="UniProtKB-ARBA"/>
</dbReference>
<dbReference type="InterPro" id="IPR010448">
    <property type="entry name" value="Torsin"/>
</dbReference>
<dbReference type="Pfam" id="PF06309">
    <property type="entry name" value="Torsin"/>
    <property type="match status" value="1"/>
</dbReference>
<dbReference type="InterPro" id="IPR001270">
    <property type="entry name" value="ClpA/B"/>
</dbReference>
<evidence type="ECO:0000313" key="3">
    <source>
        <dbReference type="RefSeq" id="XP_022084192.1"/>
    </source>
</evidence>
<proteinExistence type="inferred from homology"/>
<dbReference type="GeneID" id="110975748"/>
<dbReference type="KEGG" id="aplc:110975748"/>
<sequence>MALAAILSSSLQSSSSTRAQTLIRLILTCAVCIHIARAFSFNDVAKYVVKPWCLTECCQGGFGWINHTNTSGLQKALRMQVFGQHLVTDHVVGAVDGHLTNKDPDKPLVLSFHGPTGTGKNYVARIIAETIYQKGMNSKFVHHFSSNKHFPHKRKLEEYQNYLKTYVELEVSWCPYQLFIFDEVEDMPEGLLDSIRTFLDYNIHIDGVDYRKTIFIFLSNIAAREISNKTADHLLAGRSRTEITLKEMEKVIEVTANKASGECHSRKAGTYSRWTQKRSEYDSTKQFAAVRVVSELFEAVRIIRSN</sequence>
<protein>
    <submittedName>
        <fullName evidence="3">Torsin-1A-like</fullName>
    </submittedName>
</protein>